<reference evidence="2" key="1">
    <citation type="submission" date="2023-01" db="EMBL/GenBank/DDBJ databases">
        <title>Human gut microbiome strain richness.</title>
        <authorList>
            <person name="Chen-Liaw A."/>
        </authorList>
    </citation>
    <scope>NUCLEOTIDE SEQUENCE</scope>
    <source>
        <strain evidence="2">RTP21484st1_H11_RTP21484_190118</strain>
    </source>
</reference>
<evidence type="ECO:0000313" key="3">
    <source>
        <dbReference type="Proteomes" id="UP001212160"/>
    </source>
</evidence>
<evidence type="ECO:0000256" key="1">
    <source>
        <dbReference type="SAM" id="Phobius"/>
    </source>
</evidence>
<dbReference type="Proteomes" id="UP001212160">
    <property type="component" value="Unassembled WGS sequence"/>
</dbReference>
<organism evidence="2 3">
    <name type="scientific">Mediterraneibacter gnavus</name>
    <name type="common">Ruminococcus gnavus</name>
    <dbReference type="NCBI Taxonomy" id="33038"/>
    <lineage>
        <taxon>Bacteria</taxon>
        <taxon>Bacillati</taxon>
        <taxon>Bacillota</taxon>
        <taxon>Clostridia</taxon>
        <taxon>Lachnospirales</taxon>
        <taxon>Lachnospiraceae</taxon>
        <taxon>Mediterraneibacter</taxon>
    </lineage>
</organism>
<gene>
    <name evidence="2" type="ORF">PNW85_13120</name>
</gene>
<protein>
    <submittedName>
        <fullName evidence="2">PrgI family protein</fullName>
    </submittedName>
</protein>
<proteinExistence type="predicted"/>
<accession>A0AAW6DKJ9</accession>
<keyword evidence="1" id="KW-0472">Membrane</keyword>
<keyword evidence="1" id="KW-1133">Transmembrane helix</keyword>
<evidence type="ECO:0000313" key="2">
    <source>
        <dbReference type="EMBL" id="MDB8687597.1"/>
    </source>
</evidence>
<keyword evidence="1" id="KW-0812">Transmembrane</keyword>
<sequence>MKIDLNKDFETQFKSESWKGFSSGEVVCGGIALGLAAIVVLSIWHVTGLPINVCVYFGIPIMIPVVALGILKYQGHTMLDTAKEMLYFMKTRELGTEMEELDKTHRRIFSMQHPVGKKKGVS</sequence>
<dbReference type="AlphaFoldDB" id="A0AAW6DKJ9"/>
<dbReference type="RefSeq" id="WP_272108021.1">
    <property type="nucleotide sequence ID" value="NZ_DAWDPA010000038.1"/>
</dbReference>
<comment type="caution">
    <text evidence="2">The sequence shown here is derived from an EMBL/GenBank/DDBJ whole genome shotgun (WGS) entry which is preliminary data.</text>
</comment>
<name>A0AAW6DKJ9_MEDGN</name>
<feature type="transmembrane region" description="Helical" evidence="1">
    <location>
        <begin position="50"/>
        <end position="71"/>
    </location>
</feature>
<dbReference type="EMBL" id="JAQMLA010000042">
    <property type="protein sequence ID" value="MDB8687597.1"/>
    <property type="molecule type" value="Genomic_DNA"/>
</dbReference>
<feature type="transmembrane region" description="Helical" evidence="1">
    <location>
        <begin position="21"/>
        <end position="44"/>
    </location>
</feature>